<dbReference type="InterPro" id="IPR008258">
    <property type="entry name" value="Transglycosylase_SLT_dom_1"/>
</dbReference>
<dbReference type="Gene3D" id="1.10.530.10">
    <property type="match status" value="1"/>
</dbReference>
<evidence type="ECO:0000256" key="3">
    <source>
        <dbReference type="SAM" id="SignalP"/>
    </source>
</evidence>
<accession>A0A8J7QCB5</accession>
<dbReference type="Pfam" id="PF01464">
    <property type="entry name" value="SLT"/>
    <property type="match status" value="1"/>
</dbReference>
<evidence type="ECO:0000313" key="6">
    <source>
        <dbReference type="Proteomes" id="UP000664417"/>
    </source>
</evidence>
<sequence>MKWTCCFLMLVSGWFLATQPVMAQKLYAYRNKAGKLVITDKPMEDATKTKKKFKLVDTFTPKHVRAKEQQRRAQTSRHLKGRRLTDEQIHSLVTPIARSMSVDPDLVKAVIRIESANNAAAISSKGAMGLMQLMPATAQRFGVRNAWDPRQNVRGGISYLRYLLSYFEGEVDLVLAAYNAGENAVDRHKGIPPYKETKHYVKKIRRHYTDTSHPFDGTAKRKSKLVAARQTTSKSANAD</sequence>
<feature type="compositionally biased region" description="Polar residues" evidence="2">
    <location>
        <begin position="229"/>
        <end position="239"/>
    </location>
</feature>
<protein>
    <submittedName>
        <fullName evidence="5">Lytic transglycosylase domain-containing protein</fullName>
    </submittedName>
</protein>
<feature type="domain" description="Transglycosylase SLT" evidence="4">
    <location>
        <begin position="99"/>
        <end position="200"/>
    </location>
</feature>
<dbReference type="GO" id="GO:0008933">
    <property type="term" value="F:peptidoglycan lytic transglycosylase activity"/>
    <property type="evidence" value="ECO:0007669"/>
    <property type="project" value="InterPro"/>
</dbReference>
<evidence type="ECO:0000256" key="1">
    <source>
        <dbReference type="ARBA" id="ARBA00007734"/>
    </source>
</evidence>
<dbReference type="GO" id="GO:0000270">
    <property type="term" value="P:peptidoglycan metabolic process"/>
    <property type="evidence" value="ECO:0007669"/>
    <property type="project" value="InterPro"/>
</dbReference>
<dbReference type="RefSeq" id="WP_207858076.1">
    <property type="nucleotide sequence ID" value="NZ_JAFREP010000005.1"/>
</dbReference>
<name>A0A8J7QCB5_9BACT</name>
<keyword evidence="3" id="KW-0732">Signal</keyword>
<dbReference type="PROSITE" id="PS00922">
    <property type="entry name" value="TRANSGLYCOSYLASE"/>
    <property type="match status" value="1"/>
</dbReference>
<feature type="region of interest" description="Disordered" evidence="2">
    <location>
        <begin position="211"/>
        <end position="239"/>
    </location>
</feature>
<dbReference type="PANTHER" id="PTHR37423:SF2">
    <property type="entry name" value="MEMBRANE-BOUND LYTIC MUREIN TRANSGLYCOSYLASE C"/>
    <property type="match status" value="1"/>
</dbReference>
<gene>
    <name evidence="5" type="ORF">J3U88_07810</name>
</gene>
<dbReference type="SUPFAM" id="SSF53955">
    <property type="entry name" value="Lysozyme-like"/>
    <property type="match status" value="1"/>
</dbReference>
<dbReference type="Proteomes" id="UP000664417">
    <property type="component" value="Unassembled WGS sequence"/>
</dbReference>
<comment type="caution">
    <text evidence="5">The sequence shown here is derived from an EMBL/GenBank/DDBJ whole genome shotgun (WGS) entry which is preliminary data.</text>
</comment>
<evidence type="ECO:0000256" key="2">
    <source>
        <dbReference type="SAM" id="MobiDB-lite"/>
    </source>
</evidence>
<evidence type="ECO:0000313" key="5">
    <source>
        <dbReference type="EMBL" id="MBO1318356.1"/>
    </source>
</evidence>
<feature type="chain" id="PRO_5035164302" evidence="3">
    <location>
        <begin position="24"/>
        <end position="239"/>
    </location>
</feature>
<evidence type="ECO:0000259" key="4">
    <source>
        <dbReference type="Pfam" id="PF01464"/>
    </source>
</evidence>
<dbReference type="PANTHER" id="PTHR37423">
    <property type="entry name" value="SOLUBLE LYTIC MUREIN TRANSGLYCOSYLASE-RELATED"/>
    <property type="match status" value="1"/>
</dbReference>
<dbReference type="InterPro" id="IPR000189">
    <property type="entry name" value="Transglyc_AS"/>
</dbReference>
<comment type="similarity">
    <text evidence="1">Belongs to the transglycosylase Slt family.</text>
</comment>
<dbReference type="EMBL" id="JAFREP010000005">
    <property type="protein sequence ID" value="MBO1318356.1"/>
    <property type="molecule type" value="Genomic_DNA"/>
</dbReference>
<proteinExistence type="inferred from homology"/>
<reference evidence="5" key="1">
    <citation type="submission" date="2021-03" db="EMBL/GenBank/DDBJ databases">
        <authorList>
            <person name="Wang G."/>
        </authorList>
    </citation>
    <scope>NUCLEOTIDE SEQUENCE</scope>
    <source>
        <strain evidence="5">KCTC 12899</strain>
    </source>
</reference>
<dbReference type="GO" id="GO:0016020">
    <property type="term" value="C:membrane"/>
    <property type="evidence" value="ECO:0007669"/>
    <property type="project" value="InterPro"/>
</dbReference>
<dbReference type="AlphaFoldDB" id="A0A8J7QCB5"/>
<organism evidence="5 6">
    <name type="scientific">Acanthopleuribacter pedis</name>
    <dbReference type="NCBI Taxonomy" id="442870"/>
    <lineage>
        <taxon>Bacteria</taxon>
        <taxon>Pseudomonadati</taxon>
        <taxon>Acidobacteriota</taxon>
        <taxon>Holophagae</taxon>
        <taxon>Acanthopleuribacterales</taxon>
        <taxon>Acanthopleuribacteraceae</taxon>
        <taxon>Acanthopleuribacter</taxon>
    </lineage>
</organism>
<dbReference type="InterPro" id="IPR023346">
    <property type="entry name" value="Lysozyme-like_dom_sf"/>
</dbReference>
<feature type="signal peptide" evidence="3">
    <location>
        <begin position="1"/>
        <end position="23"/>
    </location>
</feature>
<keyword evidence="6" id="KW-1185">Reference proteome</keyword>
<dbReference type="CDD" id="cd00254">
    <property type="entry name" value="LT-like"/>
    <property type="match status" value="1"/>
</dbReference>